<evidence type="ECO:0000313" key="2">
    <source>
        <dbReference type="Proteomes" id="UP001054252"/>
    </source>
</evidence>
<dbReference type="EMBL" id="BPVZ01000263">
    <property type="protein sequence ID" value="GKV48607.1"/>
    <property type="molecule type" value="Genomic_DNA"/>
</dbReference>
<protein>
    <submittedName>
        <fullName evidence="1">Uncharacterized protein</fullName>
    </submittedName>
</protein>
<sequence>MSSALGNVQSWKKLGPSHGLSFVGLLVVAVLNRREGKGEASVRLATHGEDGFWRPAYCRRCSVDVRRLDRKKGIGQKNINKKGRESWQKLIFSFLFC</sequence>
<keyword evidence="2" id="KW-1185">Reference proteome</keyword>
<evidence type="ECO:0000313" key="1">
    <source>
        <dbReference type="EMBL" id="GKV48607.1"/>
    </source>
</evidence>
<comment type="caution">
    <text evidence="1">The sequence shown here is derived from an EMBL/GenBank/DDBJ whole genome shotgun (WGS) entry which is preliminary data.</text>
</comment>
<reference evidence="1 2" key="1">
    <citation type="journal article" date="2021" name="Commun. Biol.">
        <title>The genome of Shorea leprosula (Dipterocarpaceae) highlights the ecological relevance of drought in aseasonal tropical rainforests.</title>
        <authorList>
            <person name="Ng K.K.S."/>
            <person name="Kobayashi M.J."/>
            <person name="Fawcett J.A."/>
            <person name="Hatakeyama M."/>
            <person name="Paape T."/>
            <person name="Ng C.H."/>
            <person name="Ang C.C."/>
            <person name="Tnah L.H."/>
            <person name="Lee C.T."/>
            <person name="Nishiyama T."/>
            <person name="Sese J."/>
            <person name="O'Brien M.J."/>
            <person name="Copetti D."/>
            <person name="Mohd Noor M.I."/>
            <person name="Ong R.C."/>
            <person name="Putra M."/>
            <person name="Sireger I.Z."/>
            <person name="Indrioko S."/>
            <person name="Kosugi Y."/>
            <person name="Izuno A."/>
            <person name="Isagi Y."/>
            <person name="Lee S.L."/>
            <person name="Shimizu K.K."/>
        </authorList>
    </citation>
    <scope>NUCLEOTIDE SEQUENCE [LARGE SCALE GENOMIC DNA]</scope>
    <source>
        <strain evidence="1">214</strain>
    </source>
</reference>
<organism evidence="1 2">
    <name type="scientific">Rubroshorea leprosula</name>
    <dbReference type="NCBI Taxonomy" id="152421"/>
    <lineage>
        <taxon>Eukaryota</taxon>
        <taxon>Viridiplantae</taxon>
        <taxon>Streptophyta</taxon>
        <taxon>Embryophyta</taxon>
        <taxon>Tracheophyta</taxon>
        <taxon>Spermatophyta</taxon>
        <taxon>Magnoliopsida</taxon>
        <taxon>eudicotyledons</taxon>
        <taxon>Gunneridae</taxon>
        <taxon>Pentapetalae</taxon>
        <taxon>rosids</taxon>
        <taxon>malvids</taxon>
        <taxon>Malvales</taxon>
        <taxon>Dipterocarpaceae</taxon>
        <taxon>Rubroshorea</taxon>
    </lineage>
</organism>
<accession>A0AAV5MJ50</accession>
<proteinExistence type="predicted"/>
<dbReference type="Proteomes" id="UP001054252">
    <property type="component" value="Unassembled WGS sequence"/>
</dbReference>
<dbReference type="AlphaFoldDB" id="A0AAV5MJ50"/>
<name>A0AAV5MJ50_9ROSI</name>
<gene>
    <name evidence="1" type="ORF">SLEP1_g55404</name>
</gene>